<feature type="active site" description="Nucleophile" evidence="4">
    <location>
        <position position="12"/>
    </location>
</feature>
<evidence type="ECO:0000256" key="3">
    <source>
        <dbReference type="ARBA" id="ARBA00022912"/>
    </source>
</evidence>
<keyword evidence="2" id="KW-0378">Hydrolase</keyword>
<sequence length="189" mass="19612">MADGTFRVLAVCTGNICRSPAVERLLAHRLGAGSSGVQVASAGVGAVVGSAIAPGMTPHLTRLGVQTDGFAARQVAERDLGSADLVLTMTRAHRTRVVELLPGAVRRTFTLRELARIVADLDPALLPDGTPAERLAAIVPLAAARRRPPAAPADDDVVDPWGGDERLYARAFAELAPAVDVIADAALGR</sequence>
<comment type="caution">
    <text evidence="6">The sequence shown here is derived from an EMBL/GenBank/DDBJ whole genome shotgun (WGS) entry which is preliminary data.</text>
</comment>
<reference evidence="6 7" key="1">
    <citation type="submission" date="2013-08" db="EMBL/GenBank/DDBJ databases">
        <title>Genome sequencing of Cellulomonas carbonis T26.</title>
        <authorList>
            <person name="Chen F."/>
            <person name="Li Y."/>
            <person name="Wang G."/>
        </authorList>
    </citation>
    <scope>NUCLEOTIDE SEQUENCE [LARGE SCALE GENOMIC DNA]</scope>
    <source>
        <strain evidence="6 7">T26</strain>
    </source>
</reference>
<dbReference type="PANTHER" id="PTHR11717:SF31">
    <property type="entry name" value="LOW MOLECULAR WEIGHT PROTEIN-TYROSINE-PHOSPHATASE ETP-RELATED"/>
    <property type="match status" value="1"/>
</dbReference>
<gene>
    <name evidence="6" type="ORF">N868_08880</name>
</gene>
<dbReference type="InterPro" id="IPR036196">
    <property type="entry name" value="Ptyr_pPase_sf"/>
</dbReference>
<dbReference type="AlphaFoldDB" id="A0A0A0BU36"/>
<dbReference type="Proteomes" id="UP000029839">
    <property type="component" value="Unassembled WGS sequence"/>
</dbReference>
<feature type="domain" description="Phosphotyrosine protein phosphatase I" evidence="5">
    <location>
        <begin position="6"/>
        <end position="185"/>
    </location>
</feature>
<dbReference type="Gene3D" id="3.40.50.2300">
    <property type="match status" value="1"/>
</dbReference>
<feature type="active site" evidence="4">
    <location>
        <position position="18"/>
    </location>
</feature>
<evidence type="ECO:0000256" key="2">
    <source>
        <dbReference type="ARBA" id="ARBA00022801"/>
    </source>
</evidence>
<dbReference type="InterPro" id="IPR023485">
    <property type="entry name" value="Ptyr_pPase"/>
</dbReference>
<evidence type="ECO:0000259" key="5">
    <source>
        <dbReference type="SMART" id="SM00226"/>
    </source>
</evidence>
<dbReference type="OrthoDB" id="9784339at2"/>
<dbReference type="SMART" id="SM00226">
    <property type="entry name" value="LMWPc"/>
    <property type="match status" value="1"/>
</dbReference>
<proteinExistence type="inferred from homology"/>
<evidence type="ECO:0000313" key="6">
    <source>
        <dbReference type="EMBL" id="KGM11441.1"/>
    </source>
</evidence>
<evidence type="ECO:0000256" key="4">
    <source>
        <dbReference type="PIRSR" id="PIRSR617867-1"/>
    </source>
</evidence>
<dbReference type="Pfam" id="PF01451">
    <property type="entry name" value="LMWPc"/>
    <property type="match status" value="1"/>
</dbReference>
<evidence type="ECO:0000256" key="1">
    <source>
        <dbReference type="ARBA" id="ARBA00011063"/>
    </source>
</evidence>
<dbReference type="PRINTS" id="PR00719">
    <property type="entry name" value="LMWPTPASE"/>
</dbReference>
<dbReference type="PANTHER" id="PTHR11717">
    <property type="entry name" value="LOW MOLECULAR WEIGHT PROTEIN TYROSINE PHOSPHATASE"/>
    <property type="match status" value="1"/>
</dbReference>
<dbReference type="SUPFAM" id="SSF52788">
    <property type="entry name" value="Phosphotyrosine protein phosphatases I"/>
    <property type="match status" value="1"/>
</dbReference>
<keyword evidence="7" id="KW-1185">Reference proteome</keyword>
<reference evidence="6 7" key="2">
    <citation type="journal article" date="2015" name="Stand. Genomic Sci.">
        <title>Draft genome sequence of Cellulomonas carbonis T26(T) and comparative analysis of six Cellulomonas genomes.</title>
        <authorList>
            <person name="Zhuang W."/>
            <person name="Zhang S."/>
            <person name="Xia X."/>
            <person name="Wang G."/>
        </authorList>
    </citation>
    <scope>NUCLEOTIDE SEQUENCE [LARGE SCALE GENOMIC DNA]</scope>
    <source>
        <strain evidence="6 7">T26</strain>
    </source>
</reference>
<dbReference type="InterPro" id="IPR017867">
    <property type="entry name" value="Tyr_phospatase_low_mol_wt"/>
</dbReference>
<accession>A0A0A0BU36</accession>
<dbReference type="EMBL" id="AXCY01000021">
    <property type="protein sequence ID" value="KGM11441.1"/>
    <property type="molecule type" value="Genomic_DNA"/>
</dbReference>
<name>A0A0A0BU36_9CELL</name>
<evidence type="ECO:0000313" key="7">
    <source>
        <dbReference type="Proteomes" id="UP000029839"/>
    </source>
</evidence>
<organism evidence="6 7">
    <name type="scientific">Cellulomonas carbonis T26</name>
    <dbReference type="NCBI Taxonomy" id="947969"/>
    <lineage>
        <taxon>Bacteria</taxon>
        <taxon>Bacillati</taxon>
        <taxon>Actinomycetota</taxon>
        <taxon>Actinomycetes</taxon>
        <taxon>Micrococcales</taxon>
        <taxon>Cellulomonadaceae</taxon>
        <taxon>Cellulomonas</taxon>
    </lineage>
</organism>
<protein>
    <submittedName>
        <fullName evidence="6">Protein tyrosine phosphatase</fullName>
    </submittedName>
</protein>
<dbReference type="InterPro" id="IPR050438">
    <property type="entry name" value="LMW_PTPase"/>
</dbReference>
<dbReference type="RefSeq" id="WP_043604735.1">
    <property type="nucleotide sequence ID" value="NZ_AXCY01000021.1"/>
</dbReference>
<keyword evidence="3" id="KW-0904">Protein phosphatase</keyword>
<dbReference type="GO" id="GO:0004725">
    <property type="term" value="F:protein tyrosine phosphatase activity"/>
    <property type="evidence" value="ECO:0007669"/>
    <property type="project" value="InterPro"/>
</dbReference>
<comment type="similarity">
    <text evidence="1">Belongs to the low molecular weight phosphotyrosine protein phosphatase family.</text>
</comment>